<dbReference type="PANTHER" id="PTHR10357">
    <property type="entry name" value="ALPHA-AMYLASE FAMILY MEMBER"/>
    <property type="match status" value="1"/>
</dbReference>
<protein>
    <submittedName>
        <fullName evidence="4">Cyclomaltodextrinase</fullName>
    </submittedName>
</protein>
<evidence type="ECO:0000256" key="1">
    <source>
        <dbReference type="ARBA" id="ARBA00022801"/>
    </source>
</evidence>
<dbReference type="Gene3D" id="3.90.400.10">
    <property type="entry name" value="Oligo-1,6-glucosidase, Domain 2"/>
    <property type="match status" value="1"/>
</dbReference>
<name>A0A7C5Y3V9_9BACT</name>
<evidence type="ECO:0000256" key="2">
    <source>
        <dbReference type="ARBA" id="ARBA00023295"/>
    </source>
</evidence>
<gene>
    <name evidence="4" type="ORF">ENM46_02115</name>
</gene>
<dbReference type="InterPro" id="IPR053506">
    <property type="entry name" value="Cyclomaltodextrinase"/>
</dbReference>
<accession>A0A7C5Y3V9</accession>
<dbReference type="Gene3D" id="3.20.20.80">
    <property type="entry name" value="Glycosidases"/>
    <property type="match status" value="1"/>
</dbReference>
<dbReference type="InterPro" id="IPR045857">
    <property type="entry name" value="O16G_dom_2"/>
</dbReference>
<dbReference type="InterPro" id="IPR013780">
    <property type="entry name" value="Glyco_hydro_b"/>
</dbReference>
<dbReference type="GO" id="GO:0016798">
    <property type="term" value="F:hydrolase activity, acting on glycosyl bonds"/>
    <property type="evidence" value="ECO:0007669"/>
    <property type="project" value="UniProtKB-KW"/>
</dbReference>
<evidence type="ECO:0000313" key="4">
    <source>
        <dbReference type="EMBL" id="HHR33726.1"/>
    </source>
</evidence>
<dbReference type="Pfam" id="PF00128">
    <property type="entry name" value="Alpha-amylase"/>
    <property type="match status" value="1"/>
</dbReference>
<dbReference type="InterPro" id="IPR006047">
    <property type="entry name" value="GH13_cat_dom"/>
</dbReference>
<evidence type="ECO:0000259" key="3">
    <source>
        <dbReference type="SMART" id="SM00642"/>
    </source>
</evidence>
<proteinExistence type="predicted"/>
<dbReference type="CDD" id="cd11338">
    <property type="entry name" value="AmyAc_CMD"/>
    <property type="match status" value="1"/>
</dbReference>
<dbReference type="SUPFAM" id="SSF51445">
    <property type="entry name" value="(Trans)glycosidases"/>
    <property type="match status" value="1"/>
</dbReference>
<feature type="domain" description="Glycosyl hydrolase family 13 catalytic" evidence="3">
    <location>
        <begin position="18"/>
        <end position="369"/>
    </location>
</feature>
<dbReference type="EMBL" id="DRXW01000140">
    <property type="protein sequence ID" value="HHR33726.1"/>
    <property type="molecule type" value="Genomic_DNA"/>
</dbReference>
<comment type="caution">
    <text evidence="4">The sequence shown here is derived from an EMBL/GenBank/DDBJ whole genome shotgun (WGS) entry which is preliminary data.</text>
</comment>
<reference evidence="4" key="1">
    <citation type="journal article" date="2020" name="mSystems">
        <title>Genome- and Community-Level Interaction Insights into Carbon Utilization and Element Cycling Functions of Hydrothermarchaeota in Hydrothermal Sediment.</title>
        <authorList>
            <person name="Zhou Z."/>
            <person name="Liu Y."/>
            <person name="Xu W."/>
            <person name="Pan J."/>
            <person name="Luo Z.H."/>
            <person name="Li M."/>
        </authorList>
    </citation>
    <scope>NUCLEOTIDE SEQUENCE [LARGE SCALE GENOMIC DNA]</scope>
    <source>
        <strain evidence="4">SpSt-1088</strain>
    </source>
</reference>
<dbReference type="InterPro" id="IPR017853">
    <property type="entry name" value="GH"/>
</dbReference>
<sequence length="473" mass="55116">MVNVYPTPYWVYESVVYEIFPDRFFIGKGKDVQQKAKLYKDGVLRNWAELPISGDARQNKTFYGGDLWGIAEKVNYLQELGVNTVYLTPIFSSPSNHKYDSIDYFKVDPQFGGLNALNHLIKVLKSNSMRLILDGVFNHVSNQHEWFKKAKAGKRDYISRFSIYNDGHRGWWGVRSLPELHLEENVVREHIESVLRYYLELGIDGWRLDCGQDLGPVNNAIIASIVKSVSIDKYVVSELWTFPDRWDMLDGVMNYHLRESIFSYLNGELDNLGTTLEKMYARTKNIHGCWNMLDSHDTERLATSIPDKGLRKLAILLQFTYPGVPVVYYGTEIGMEGGKDPDCRRPMIWDEDRWDKELFEFYKWLINLRKSEIALKVGKFELLRDNPVVFMRKAPYMLDDIVIAVNKDKEKSFAVSISDGRILDRTLFVDLLTNERFKITSGILRFNVPEKGFRILKPLNETVRGYDQYKRIY</sequence>
<dbReference type="NCBIfam" id="NF041090">
    <property type="entry name" value="Cyc-maltodext_AglB"/>
    <property type="match status" value="1"/>
</dbReference>
<dbReference type="GO" id="GO:0005975">
    <property type="term" value="P:carbohydrate metabolic process"/>
    <property type="evidence" value="ECO:0007669"/>
    <property type="project" value="InterPro"/>
</dbReference>
<keyword evidence="2" id="KW-0326">Glycosidase</keyword>
<dbReference type="SMART" id="SM00642">
    <property type="entry name" value="Aamy"/>
    <property type="match status" value="1"/>
</dbReference>
<dbReference type="PANTHER" id="PTHR10357:SF210">
    <property type="entry name" value="MALTODEXTRIN GLUCOSIDASE"/>
    <property type="match status" value="1"/>
</dbReference>
<dbReference type="Gene3D" id="2.60.40.1180">
    <property type="entry name" value="Golgi alpha-mannosidase II"/>
    <property type="match status" value="1"/>
</dbReference>
<dbReference type="AlphaFoldDB" id="A0A7C5Y3V9"/>
<keyword evidence="1" id="KW-0378">Hydrolase</keyword>
<organism evidence="4">
    <name type="scientific">Fervidobacterium nodosum</name>
    <dbReference type="NCBI Taxonomy" id="2424"/>
    <lineage>
        <taxon>Bacteria</taxon>
        <taxon>Thermotogati</taxon>
        <taxon>Thermotogota</taxon>
        <taxon>Thermotogae</taxon>
        <taxon>Thermotogales</taxon>
        <taxon>Fervidobacteriaceae</taxon>
        <taxon>Fervidobacterium</taxon>
    </lineage>
</organism>